<dbReference type="GO" id="GO:0003723">
    <property type="term" value="F:RNA binding"/>
    <property type="evidence" value="ECO:0007669"/>
    <property type="project" value="InterPro"/>
</dbReference>
<dbReference type="PROSITE" id="PS00467">
    <property type="entry name" value="RIBOSOMAL_L2"/>
    <property type="match status" value="1"/>
</dbReference>
<evidence type="ECO:0000256" key="2">
    <source>
        <dbReference type="ARBA" id="ARBA00005636"/>
    </source>
</evidence>
<evidence type="ECO:0000256" key="4">
    <source>
        <dbReference type="ARBA" id="ARBA00023128"/>
    </source>
</evidence>
<dbReference type="InterPro" id="IPR002171">
    <property type="entry name" value="Ribosomal_uL2"/>
</dbReference>
<dbReference type="GO" id="GO:0005762">
    <property type="term" value="C:mitochondrial large ribosomal subunit"/>
    <property type="evidence" value="ECO:0007669"/>
    <property type="project" value="TreeGrafter"/>
</dbReference>
<sequence length="255" mass="28413">MKQLCWTGKAFKQLSVSAKYKTAGRNSSGSITMFHRGGGSTRLWRRIDFKRNVLMSGFVERIEYDPNRSARIALVRSNFEPNDGEIVSTVFPEVHNTAVNLWQHDKFYQQIGNCIPLRNIPIGTVLHNIELHPGQGGKVVRAAGTFAQLVQKLPLEAPRVCLVRLPSGLNKQFDSRCRATIGIVSNPAHNTRKLTKAGQRRWLGKRPIVRGVAMNPVDHPHGGGEGRTKGGRPSVSPWGKPTKGGFKTRKRKQHN</sequence>
<dbReference type="InterPro" id="IPR012340">
    <property type="entry name" value="NA-bd_OB-fold"/>
</dbReference>
<dbReference type="InterPro" id="IPR008991">
    <property type="entry name" value="Translation_prot_SH3-like_sf"/>
</dbReference>
<dbReference type="PANTHER" id="PTHR13691">
    <property type="entry name" value="RIBOSOMAL PROTEIN L2"/>
    <property type="match status" value="1"/>
</dbReference>
<dbReference type="InterPro" id="IPR005880">
    <property type="entry name" value="Ribosomal_uL2_bac/org-type"/>
</dbReference>
<evidence type="ECO:0000313" key="10">
    <source>
        <dbReference type="EMBL" id="QKQ14726.1"/>
    </source>
</evidence>
<dbReference type="AlphaFoldDB" id="A0A6N0GXQ2"/>
<evidence type="ECO:0000256" key="1">
    <source>
        <dbReference type="ARBA" id="ARBA00004173"/>
    </source>
</evidence>
<dbReference type="GO" id="GO:0003735">
    <property type="term" value="F:structural constituent of ribosome"/>
    <property type="evidence" value="ECO:0007669"/>
    <property type="project" value="InterPro"/>
</dbReference>
<dbReference type="SUPFAM" id="SSF50104">
    <property type="entry name" value="Translation proteins SH3-like domain"/>
    <property type="match status" value="1"/>
</dbReference>
<dbReference type="InterPro" id="IPR022666">
    <property type="entry name" value="Ribosomal_uL2_RNA-bd_dom"/>
</dbReference>
<accession>A0A6N0GXQ2</accession>
<dbReference type="Gene3D" id="2.40.50.140">
    <property type="entry name" value="Nucleic acid-binding proteins"/>
    <property type="match status" value="1"/>
</dbReference>
<dbReference type="GO" id="GO:0032543">
    <property type="term" value="P:mitochondrial translation"/>
    <property type="evidence" value="ECO:0007669"/>
    <property type="project" value="TreeGrafter"/>
</dbReference>
<dbReference type="EMBL" id="MT040698">
    <property type="protein sequence ID" value="QKQ14726.1"/>
    <property type="molecule type" value="Genomic_DNA"/>
</dbReference>
<evidence type="ECO:0000259" key="9">
    <source>
        <dbReference type="SMART" id="SM01383"/>
    </source>
</evidence>
<keyword evidence="4 10" id="KW-0496">Mitochondrion</keyword>
<proteinExistence type="inferred from homology"/>
<dbReference type="InterPro" id="IPR014726">
    <property type="entry name" value="Ribosomal_uL2_dom3"/>
</dbReference>
<feature type="region of interest" description="Disordered" evidence="7">
    <location>
        <begin position="213"/>
        <end position="255"/>
    </location>
</feature>
<dbReference type="FunFam" id="2.30.30.30:FF:000001">
    <property type="entry name" value="50S ribosomal protein L2"/>
    <property type="match status" value="1"/>
</dbReference>
<dbReference type="Gene3D" id="2.30.30.30">
    <property type="match status" value="1"/>
</dbReference>
<dbReference type="PANTHER" id="PTHR13691:SF72">
    <property type="entry name" value="EXPRESSED PROTEIN"/>
    <property type="match status" value="1"/>
</dbReference>
<dbReference type="SMART" id="SM01382">
    <property type="entry name" value="Ribosomal_L2_C"/>
    <property type="match status" value="1"/>
</dbReference>
<dbReference type="FunFam" id="4.10.950.10:FF:000001">
    <property type="entry name" value="50S ribosomal protein L2"/>
    <property type="match status" value="1"/>
</dbReference>
<dbReference type="InterPro" id="IPR022671">
    <property type="entry name" value="Ribosomal_uL2_CS"/>
</dbReference>
<protein>
    <recommendedName>
        <fullName evidence="6">Large ribosomal subunit protein uL2m</fullName>
    </recommendedName>
</protein>
<reference evidence="10" key="1">
    <citation type="journal article" date="2020" name="J. Exp. Bot.">
        <title>Zygnema circumcarinatum UTEX 1559 chloroplast and mitochondrial genomes provide insight into land plant evolution.</title>
        <authorList>
            <person name="Orton L.M."/>
            <person name="Fitzek E."/>
            <person name="Feng X."/>
            <person name="Grayburn W.S."/>
            <person name="Mower J.P."/>
            <person name="Liu K."/>
            <person name="Zhang C."/>
            <person name="Duvall M.R."/>
            <person name="Yin Y."/>
        </authorList>
    </citation>
    <scope>NUCLEOTIDE SEQUENCE</scope>
    <source>
        <strain evidence="10">UTEX 1559 mating type +</strain>
    </source>
</reference>
<feature type="compositionally biased region" description="Basic and acidic residues" evidence="7">
    <location>
        <begin position="218"/>
        <end position="228"/>
    </location>
</feature>
<dbReference type="PIRSF" id="PIRSF002158">
    <property type="entry name" value="Ribosomal_L2"/>
    <property type="match status" value="1"/>
</dbReference>
<dbReference type="InterPro" id="IPR014722">
    <property type="entry name" value="Rib_uL2_dom2"/>
</dbReference>
<evidence type="ECO:0000256" key="7">
    <source>
        <dbReference type="SAM" id="MobiDB-lite"/>
    </source>
</evidence>
<dbReference type="NCBIfam" id="TIGR01171">
    <property type="entry name" value="rplB_bact"/>
    <property type="match status" value="1"/>
</dbReference>
<gene>
    <name evidence="10" type="primary">rpl2</name>
</gene>
<feature type="domain" description="Large ribosomal subunit protein uL2 RNA-binding" evidence="9">
    <location>
        <begin position="24"/>
        <end position="89"/>
    </location>
</feature>
<feature type="compositionally biased region" description="Basic residues" evidence="7">
    <location>
        <begin position="246"/>
        <end position="255"/>
    </location>
</feature>
<evidence type="ECO:0000256" key="5">
    <source>
        <dbReference type="ARBA" id="ARBA00023274"/>
    </source>
</evidence>
<evidence type="ECO:0000256" key="6">
    <source>
        <dbReference type="ARBA" id="ARBA00069872"/>
    </source>
</evidence>
<evidence type="ECO:0000259" key="8">
    <source>
        <dbReference type="SMART" id="SM01382"/>
    </source>
</evidence>
<comment type="subcellular location">
    <subcellularLocation>
        <location evidence="1">Mitochondrion</location>
    </subcellularLocation>
</comment>
<dbReference type="SUPFAM" id="SSF50249">
    <property type="entry name" value="Nucleic acid-binding proteins"/>
    <property type="match status" value="1"/>
</dbReference>
<organism evidence="10">
    <name type="scientific">Zygnema circumcarinatum</name>
    <name type="common">Green alga</name>
    <dbReference type="NCBI Taxonomy" id="35869"/>
    <lineage>
        <taxon>Eukaryota</taxon>
        <taxon>Viridiplantae</taxon>
        <taxon>Streptophyta</taxon>
        <taxon>Zygnematophyceae</taxon>
        <taxon>Zygnematophycidae</taxon>
        <taxon>Zygnematales</taxon>
        <taxon>Zygnemataceae</taxon>
        <taxon>Zygnema</taxon>
    </lineage>
</organism>
<evidence type="ECO:0000256" key="3">
    <source>
        <dbReference type="ARBA" id="ARBA00022980"/>
    </source>
</evidence>
<feature type="domain" description="Large ribosomal subunit protein uL2 C-terminal" evidence="8">
    <location>
        <begin position="109"/>
        <end position="241"/>
    </location>
</feature>
<keyword evidence="3 10" id="KW-0689">Ribosomal protein</keyword>
<name>A0A6N0GXQ2_ZYGCR</name>
<dbReference type="SMART" id="SM01383">
    <property type="entry name" value="Ribosomal_L2"/>
    <property type="match status" value="1"/>
</dbReference>
<dbReference type="Pfam" id="PF00181">
    <property type="entry name" value="Ribosomal_L2_N"/>
    <property type="match status" value="1"/>
</dbReference>
<dbReference type="Pfam" id="PF03947">
    <property type="entry name" value="Ribosomal_L2_C"/>
    <property type="match status" value="1"/>
</dbReference>
<dbReference type="InterPro" id="IPR022669">
    <property type="entry name" value="Ribosomal_uL2_C"/>
</dbReference>
<keyword evidence="5" id="KW-0687">Ribonucleoprotein</keyword>
<dbReference type="GO" id="GO:0016740">
    <property type="term" value="F:transferase activity"/>
    <property type="evidence" value="ECO:0007669"/>
    <property type="project" value="InterPro"/>
</dbReference>
<geneLocation type="mitochondrion" evidence="10"/>
<dbReference type="Gene3D" id="4.10.950.10">
    <property type="entry name" value="Ribosomal protein L2, domain 3"/>
    <property type="match status" value="1"/>
</dbReference>
<comment type="similarity">
    <text evidence="2">Belongs to the universal ribosomal protein uL2 family.</text>
</comment>